<keyword evidence="4" id="KW-0309">Germination</keyword>
<feature type="transmembrane region" description="Helical" evidence="8">
    <location>
        <begin position="217"/>
        <end position="238"/>
    </location>
</feature>
<accession>A0ABR5AHX6</accession>
<feature type="transmembrane region" description="Helical" evidence="8">
    <location>
        <begin position="7"/>
        <end position="25"/>
    </location>
</feature>
<evidence type="ECO:0000256" key="3">
    <source>
        <dbReference type="ARBA" id="ARBA00022448"/>
    </source>
</evidence>
<feature type="transmembrane region" description="Helical" evidence="8">
    <location>
        <begin position="331"/>
        <end position="351"/>
    </location>
</feature>
<evidence type="ECO:0008006" key="11">
    <source>
        <dbReference type="Google" id="ProtNLM"/>
    </source>
</evidence>
<evidence type="ECO:0000256" key="4">
    <source>
        <dbReference type="ARBA" id="ARBA00022544"/>
    </source>
</evidence>
<feature type="transmembrane region" description="Helical" evidence="8">
    <location>
        <begin position="117"/>
        <end position="136"/>
    </location>
</feature>
<feature type="transmembrane region" description="Helical" evidence="8">
    <location>
        <begin position="186"/>
        <end position="205"/>
    </location>
</feature>
<feature type="transmembrane region" description="Helical" evidence="8">
    <location>
        <begin position="267"/>
        <end position="288"/>
    </location>
</feature>
<dbReference type="InterPro" id="IPR004761">
    <property type="entry name" value="Spore_GerAB"/>
</dbReference>
<dbReference type="PANTHER" id="PTHR34975:SF2">
    <property type="entry name" value="SPORE GERMINATION PROTEIN A2"/>
    <property type="match status" value="1"/>
</dbReference>
<evidence type="ECO:0000313" key="10">
    <source>
        <dbReference type="Proteomes" id="UP000031967"/>
    </source>
</evidence>
<keyword evidence="3" id="KW-0813">Transport</keyword>
<feature type="transmembrane region" description="Helical" evidence="8">
    <location>
        <begin position="77"/>
        <end position="97"/>
    </location>
</feature>
<organism evidence="9 10">
    <name type="scientific">Gordoniibacillus kamchatkensis</name>
    <dbReference type="NCBI Taxonomy" id="1590651"/>
    <lineage>
        <taxon>Bacteria</taxon>
        <taxon>Bacillati</taxon>
        <taxon>Bacillota</taxon>
        <taxon>Bacilli</taxon>
        <taxon>Bacillales</taxon>
        <taxon>Paenibacillaceae</taxon>
        <taxon>Gordoniibacillus</taxon>
    </lineage>
</organism>
<evidence type="ECO:0000256" key="2">
    <source>
        <dbReference type="ARBA" id="ARBA00007998"/>
    </source>
</evidence>
<feature type="transmembrane region" description="Helical" evidence="8">
    <location>
        <begin position="300"/>
        <end position="319"/>
    </location>
</feature>
<sequence>MKLSGAQIFWIVATIEVVMGTWLTITPAIQTSQQDAWISMLIAGVTAVALSFFYARLSTLHPNQTLVQFSKTLLGKWLGGAIVFPYFIVWITLPAALLRSFGDFIHLVFLDRTPVSIIMILLIGLSTYLTYSGGITGIGRFAEIAGPFLYLSLILSFVLNAINLRWNHLLPVFSESGWVTIFKGSLMPASYLAESFTLLVIVSFMNNPRNAPSQSMLGVGMVALMVFIATFMTILVFGPDVSSKLRFPFFMMVRSINIMEFIQNIDVFVIFVWIFGVFAKLALYLFIGSYEMAAWLNIKNWRKTIWVGAAGIFILAYLIPNQTFIGIYPIYWMYILVPVCGIGIPLLLWSVTVMKKKLAKSSVE</sequence>
<keyword evidence="7 8" id="KW-0472">Membrane</keyword>
<proteinExistence type="inferred from homology"/>
<evidence type="ECO:0000256" key="7">
    <source>
        <dbReference type="ARBA" id="ARBA00023136"/>
    </source>
</evidence>
<evidence type="ECO:0000256" key="5">
    <source>
        <dbReference type="ARBA" id="ARBA00022692"/>
    </source>
</evidence>
<dbReference type="EMBL" id="JXAK01000021">
    <property type="protein sequence ID" value="KIL40448.1"/>
    <property type="molecule type" value="Genomic_DNA"/>
</dbReference>
<dbReference type="RefSeq" id="WP_041048096.1">
    <property type="nucleotide sequence ID" value="NZ_JXAK01000021.1"/>
</dbReference>
<protein>
    <recommendedName>
        <fullName evidence="11">Spore germination protein KB</fullName>
    </recommendedName>
</protein>
<comment type="subcellular location">
    <subcellularLocation>
        <location evidence="1">Membrane</location>
        <topology evidence="1">Multi-pass membrane protein</topology>
    </subcellularLocation>
</comment>
<comment type="similarity">
    <text evidence="2">Belongs to the amino acid-polyamine-organocation (APC) superfamily. Spore germination protein (SGP) (TC 2.A.3.9) family.</text>
</comment>
<feature type="transmembrane region" description="Helical" evidence="8">
    <location>
        <begin position="148"/>
        <end position="166"/>
    </location>
</feature>
<keyword evidence="6 8" id="KW-1133">Transmembrane helix</keyword>
<dbReference type="Gene3D" id="1.20.1740.10">
    <property type="entry name" value="Amino acid/polyamine transporter I"/>
    <property type="match status" value="1"/>
</dbReference>
<feature type="transmembrane region" description="Helical" evidence="8">
    <location>
        <begin position="37"/>
        <end position="57"/>
    </location>
</feature>
<evidence type="ECO:0000256" key="8">
    <source>
        <dbReference type="SAM" id="Phobius"/>
    </source>
</evidence>
<name>A0ABR5AHX6_9BACL</name>
<dbReference type="PANTHER" id="PTHR34975">
    <property type="entry name" value="SPORE GERMINATION PROTEIN A2"/>
    <property type="match status" value="1"/>
</dbReference>
<evidence type="ECO:0000256" key="1">
    <source>
        <dbReference type="ARBA" id="ARBA00004141"/>
    </source>
</evidence>
<comment type="caution">
    <text evidence="9">The sequence shown here is derived from an EMBL/GenBank/DDBJ whole genome shotgun (WGS) entry which is preliminary data.</text>
</comment>
<keyword evidence="5 8" id="KW-0812">Transmembrane</keyword>
<evidence type="ECO:0000313" key="9">
    <source>
        <dbReference type="EMBL" id="KIL40448.1"/>
    </source>
</evidence>
<evidence type="ECO:0000256" key="6">
    <source>
        <dbReference type="ARBA" id="ARBA00022989"/>
    </source>
</evidence>
<gene>
    <name evidence="9" type="ORF">SD70_13645</name>
</gene>
<dbReference type="Proteomes" id="UP000031967">
    <property type="component" value="Unassembled WGS sequence"/>
</dbReference>
<reference evidence="9 10" key="1">
    <citation type="submission" date="2014-12" db="EMBL/GenBank/DDBJ databases">
        <title>Draft genome sequence of Paenibacillus kamchatkensis strain B-2647.</title>
        <authorList>
            <person name="Karlyshev A.V."/>
            <person name="Kudryashova E.B."/>
        </authorList>
    </citation>
    <scope>NUCLEOTIDE SEQUENCE [LARGE SCALE GENOMIC DNA]</scope>
    <source>
        <strain evidence="9 10">VKM B-2647</strain>
    </source>
</reference>
<dbReference type="Pfam" id="PF03845">
    <property type="entry name" value="Spore_permease"/>
    <property type="match status" value="1"/>
</dbReference>
<dbReference type="NCBIfam" id="TIGR00912">
    <property type="entry name" value="2A0309"/>
    <property type="match status" value="1"/>
</dbReference>
<keyword evidence="10" id="KW-1185">Reference proteome</keyword>